<keyword evidence="2" id="KW-0472">Membrane</keyword>
<evidence type="ECO:0000256" key="2">
    <source>
        <dbReference type="SAM" id="Phobius"/>
    </source>
</evidence>
<organism evidence="3 4">
    <name type="scientific">Hypsibius exemplaris</name>
    <name type="common">Freshwater tardigrade</name>
    <dbReference type="NCBI Taxonomy" id="2072580"/>
    <lineage>
        <taxon>Eukaryota</taxon>
        <taxon>Metazoa</taxon>
        <taxon>Ecdysozoa</taxon>
        <taxon>Tardigrada</taxon>
        <taxon>Eutardigrada</taxon>
        <taxon>Parachela</taxon>
        <taxon>Hypsibioidea</taxon>
        <taxon>Hypsibiidae</taxon>
        <taxon>Hypsibius</taxon>
    </lineage>
</organism>
<feature type="transmembrane region" description="Helical" evidence="2">
    <location>
        <begin position="20"/>
        <end position="42"/>
    </location>
</feature>
<feature type="region of interest" description="Disordered" evidence="1">
    <location>
        <begin position="65"/>
        <end position="92"/>
    </location>
</feature>
<dbReference type="Proteomes" id="UP000192578">
    <property type="component" value="Unassembled WGS sequence"/>
</dbReference>
<protein>
    <submittedName>
        <fullName evidence="3">Uncharacterized protein</fullName>
    </submittedName>
</protein>
<dbReference type="AlphaFoldDB" id="A0A9X6RPT6"/>
<name>A0A9X6RPT6_HYPEX</name>
<dbReference type="OrthoDB" id="10022341at2759"/>
<reference evidence="4" key="1">
    <citation type="submission" date="2017-01" db="EMBL/GenBank/DDBJ databases">
        <title>Comparative genomics of anhydrobiosis in the tardigrade Hypsibius dujardini.</title>
        <authorList>
            <person name="Yoshida Y."/>
            <person name="Koutsovoulos G."/>
            <person name="Laetsch D."/>
            <person name="Stevens L."/>
            <person name="Kumar S."/>
            <person name="Horikawa D."/>
            <person name="Ishino K."/>
            <person name="Komine S."/>
            <person name="Tomita M."/>
            <person name="Blaxter M."/>
            <person name="Arakawa K."/>
        </authorList>
    </citation>
    <scope>NUCLEOTIDE SEQUENCE [LARGE SCALE GENOMIC DNA]</scope>
    <source>
        <strain evidence="4">Z151</strain>
    </source>
</reference>
<feature type="compositionally biased region" description="Polar residues" evidence="1">
    <location>
        <begin position="69"/>
        <end position="92"/>
    </location>
</feature>
<keyword evidence="4" id="KW-1185">Reference proteome</keyword>
<evidence type="ECO:0000313" key="3">
    <source>
        <dbReference type="EMBL" id="OWA55086.1"/>
    </source>
</evidence>
<dbReference type="EMBL" id="MTYJ01000535">
    <property type="protein sequence ID" value="OWA55086.1"/>
    <property type="molecule type" value="Genomic_DNA"/>
</dbReference>
<comment type="caution">
    <text evidence="3">The sequence shown here is derived from an EMBL/GenBank/DDBJ whole genome shotgun (WGS) entry which is preliminary data.</text>
</comment>
<proteinExistence type="predicted"/>
<evidence type="ECO:0000313" key="4">
    <source>
        <dbReference type="Proteomes" id="UP000192578"/>
    </source>
</evidence>
<evidence type="ECO:0000256" key="1">
    <source>
        <dbReference type="SAM" id="MobiDB-lite"/>
    </source>
</evidence>
<keyword evidence="2" id="KW-1133">Transmembrane helix</keyword>
<keyword evidence="2" id="KW-0812">Transmembrane</keyword>
<accession>A0A9X6RPT6</accession>
<gene>
    <name evidence="3" type="ORF">BV898_19471</name>
</gene>
<sequence>MAAEPPYCSIHVSSRDKAIFHIFGGNLSVFGYSVDFFIFYLTSTRFRRQVDMLCCKSKRKALVSHRLTENSSSNTYRGSRVSPDTSAIPTPP</sequence>